<feature type="signal peptide" evidence="12">
    <location>
        <begin position="1"/>
        <end position="28"/>
    </location>
</feature>
<evidence type="ECO:0000256" key="2">
    <source>
        <dbReference type="ARBA" id="ARBA00004922"/>
    </source>
</evidence>
<evidence type="ECO:0000256" key="1">
    <source>
        <dbReference type="ARBA" id="ARBA00004606"/>
    </source>
</evidence>
<keyword evidence="7" id="KW-0812">Transmembrane</keyword>
<dbReference type="PANTHER" id="PTHR23033">
    <property type="entry name" value="BETA1,3-GALACTOSYLTRANSFERASE"/>
    <property type="match status" value="1"/>
</dbReference>
<keyword evidence="5" id="KW-0328">Glycosyltransferase</keyword>
<dbReference type="RefSeq" id="XP_043134332.1">
    <property type="nucleotide sequence ID" value="XM_043275332.1"/>
</dbReference>
<keyword evidence="10" id="KW-1133">Transmembrane helix</keyword>
<dbReference type="Proteomes" id="UP000637239">
    <property type="component" value="Chromosome 2"/>
</dbReference>
<dbReference type="EC" id="2.4.1.122" evidence="4"/>
<keyword evidence="11" id="KW-0472">Membrane</keyword>
<dbReference type="GO" id="GO:0016263">
    <property type="term" value="F:glycoprotein-N-acetylgalactosamine 3-beta-galactosyltransferase activity"/>
    <property type="evidence" value="ECO:0007669"/>
    <property type="project" value="UniProtKB-EC"/>
</dbReference>
<dbReference type="InterPro" id="IPR003378">
    <property type="entry name" value="Fringe-like_glycosylTrfase"/>
</dbReference>
<protein>
    <recommendedName>
        <fullName evidence="4">N-acetylgalactosaminide beta-1,3-galactosyltransferase</fullName>
        <ecNumber evidence="4">2.4.1.122</ecNumber>
    </recommendedName>
</protein>
<evidence type="ECO:0000256" key="12">
    <source>
        <dbReference type="SAM" id="SignalP"/>
    </source>
</evidence>
<dbReference type="GO" id="GO:0000166">
    <property type="term" value="F:nucleotide binding"/>
    <property type="evidence" value="ECO:0007669"/>
    <property type="project" value="UniProtKB-KW"/>
</dbReference>
<comment type="similarity">
    <text evidence="3">Belongs to the glycosyltransferase 31 family. Beta3-Gal-T subfamily.</text>
</comment>
<dbReference type="EMBL" id="AP024417">
    <property type="protein sequence ID" value="BCR85810.1"/>
    <property type="molecule type" value="Genomic_DNA"/>
</dbReference>
<evidence type="ECO:0000256" key="3">
    <source>
        <dbReference type="ARBA" id="ARBA00006462"/>
    </source>
</evidence>
<proteinExistence type="inferred from homology"/>
<evidence type="ECO:0000256" key="5">
    <source>
        <dbReference type="ARBA" id="ARBA00022676"/>
    </source>
</evidence>
<evidence type="ECO:0000256" key="9">
    <source>
        <dbReference type="ARBA" id="ARBA00022968"/>
    </source>
</evidence>
<evidence type="ECO:0000256" key="6">
    <source>
        <dbReference type="ARBA" id="ARBA00022679"/>
    </source>
</evidence>
<keyword evidence="9" id="KW-0735">Signal-anchor</keyword>
<sequence>MFSAMLRRWKATTLIYAVLLLIVGTAFFQELCKDNSFNPSSTLNENAVATDADDTAADDTAAAEDESDFWEWETTTRFSARKKDMKEEDQICDSFPSHMLSQVQVILKIGASEPADRVDTQITTVTRCISNLLIVSDMESELHGHRVHDVLADLPESVWSNEADLEAYEALKQGRVKSVNNQQGWNLDRMKFLPMLERAYDVNPTAKWYVFLESDTYYVWDNLFRLLDQFDPTVPLYFGSPSPGKPDEGETTWFAYGGSGYIISAAALQKLVHRETGPFGEYIQPSLSAQYADLIRGTDCGDTVVGWALYQKGINLSGAFPMFNPHALHSVPFDEMHWCRPVISMHKTKLADMKGLMKWENERDRRYPLLYAELFNYTGMGTFDKRPDWDNADWGGWQEPPESPSHTSLKACGAACHDNADCLSYTYSSTRHCFFIRTMRLGDKRPLNLEERQTAGWDLQKMQNWIANHQCEKAQWVKPSLSRIF</sequence>
<keyword evidence="12" id="KW-0732">Signal</keyword>
<reference evidence="14" key="1">
    <citation type="submission" date="2021-01" db="EMBL/GenBank/DDBJ databases">
        <authorList>
            <consortium name="Aspergillus chevalieri M1 genome sequencing consortium"/>
            <person name="Kazuki M."/>
            <person name="Futagami T."/>
        </authorList>
    </citation>
    <scope>NUCLEOTIDE SEQUENCE</scope>
    <source>
        <strain evidence="14">M1</strain>
    </source>
</reference>
<evidence type="ECO:0000313" key="15">
    <source>
        <dbReference type="Proteomes" id="UP000637239"/>
    </source>
</evidence>
<gene>
    <name evidence="14" type="ORF">ACHE_21268S</name>
</gene>
<accession>A0A7R7VJE3</accession>
<comment type="subcellular location">
    <subcellularLocation>
        <location evidence="1">Membrane</location>
        <topology evidence="1">Single-pass type II membrane protein</topology>
    </subcellularLocation>
</comment>
<comment type="pathway">
    <text evidence="2">Protein modification; protein glycosylation.</text>
</comment>
<dbReference type="Pfam" id="PF02434">
    <property type="entry name" value="Fringe"/>
    <property type="match status" value="1"/>
</dbReference>
<dbReference type="PANTHER" id="PTHR23033:SF43">
    <property type="entry name" value="APPLE DOMAIN-CONTAINING PROTEIN"/>
    <property type="match status" value="1"/>
</dbReference>
<evidence type="ECO:0000256" key="10">
    <source>
        <dbReference type="ARBA" id="ARBA00022989"/>
    </source>
</evidence>
<keyword evidence="6" id="KW-0808">Transferase</keyword>
<feature type="chain" id="PRO_5031471366" description="N-acetylgalactosaminide beta-1,3-galactosyltransferase" evidence="12">
    <location>
        <begin position="29"/>
        <end position="485"/>
    </location>
</feature>
<evidence type="ECO:0000256" key="7">
    <source>
        <dbReference type="ARBA" id="ARBA00022692"/>
    </source>
</evidence>
<feature type="domain" description="Fringe-like glycosyltransferase" evidence="13">
    <location>
        <begin position="172"/>
        <end position="272"/>
    </location>
</feature>
<keyword evidence="15" id="KW-1185">Reference proteome</keyword>
<evidence type="ECO:0000259" key="13">
    <source>
        <dbReference type="Pfam" id="PF02434"/>
    </source>
</evidence>
<name>A0A7R7VJE3_ASPCH</name>
<evidence type="ECO:0000256" key="4">
    <source>
        <dbReference type="ARBA" id="ARBA00012557"/>
    </source>
</evidence>
<dbReference type="AlphaFoldDB" id="A0A7R7VJE3"/>
<keyword evidence="8" id="KW-0547">Nucleotide-binding</keyword>
<evidence type="ECO:0000256" key="11">
    <source>
        <dbReference type="ARBA" id="ARBA00023136"/>
    </source>
</evidence>
<dbReference type="InterPro" id="IPR026050">
    <property type="entry name" value="C1GALT1/C1GALT1_chp1"/>
</dbReference>
<dbReference type="Gene3D" id="3.90.550.50">
    <property type="match status" value="1"/>
</dbReference>
<dbReference type="GeneID" id="66980169"/>
<reference evidence="14" key="2">
    <citation type="submission" date="2021-02" db="EMBL/GenBank/DDBJ databases">
        <title>Aspergillus chevalieri M1 genome sequence.</title>
        <authorList>
            <person name="Kadooka C."/>
            <person name="Mori K."/>
            <person name="Futagami T."/>
        </authorList>
    </citation>
    <scope>NUCLEOTIDE SEQUENCE</scope>
    <source>
        <strain evidence="14">M1</strain>
    </source>
</reference>
<evidence type="ECO:0000313" key="14">
    <source>
        <dbReference type="EMBL" id="BCR85810.1"/>
    </source>
</evidence>
<dbReference type="KEGG" id="ache:ACHE_21268S"/>
<dbReference type="GO" id="GO:0016020">
    <property type="term" value="C:membrane"/>
    <property type="evidence" value="ECO:0007669"/>
    <property type="project" value="UniProtKB-SubCell"/>
</dbReference>
<evidence type="ECO:0000256" key="8">
    <source>
        <dbReference type="ARBA" id="ARBA00022741"/>
    </source>
</evidence>
<organism evidence="14 15">
    <name type="scientific">Aspergillus chevalieri</name>
    <name type="common">Eurotium chevalieri</name>
    <dbReference type="NCBI Taxonomy" id="182096"/>
    <lineage>
        <taxon>Eukaryota</taxon>
        <taxon>Fungi</taxon>
        <taxon>Dikarya</taxon>
        <taxon>Ascomycota</taxon>
        <taxon>Pezizomycotina</taxon>
        <taxon>Eurotiomycetes</taxon>
        <taxon>Eurotiomycetidae</taxon>
        <taxon>Eurotiales</taxon>
        <taxon>Aspergillaceae</taxon>
        <taxon>Aspergillus</taxon>
        <taxon>Aspergillus subgen. Aspergillus</taxon>
    </lineage>
</organism>